<dbReference type="Proteomes" id="UP000019678">
    <property type="component" value="Unassembled WGS sequence"/>
</dbReference>
<gene>
    <name evidence="8" type="ORF">CAP_3406</name>
</gene>
<dbReference type="GO" id="GO:0004252">
    <property type="term" value="F:serine-type endopeptidase activity"/>
    <property type="evidence" value="ECO:0007669"/>
    <property type="project" value="InterPro"/>
</dbReference>
<organism evidence="8 9">
    <name type="scientific">Chondromyces apiculatus DSM 436</name>
    <dbReference type="NCBI Taxonomy" id="1192034"/>
    <lineage>
        <taxon>Bacteria</taxon>
        <taxon>Pseudomonadati</taxon>
        <taxon>Myxococcota</taxon>
        <taxon>Polyangia</taxon>
        <taxon>Polyangiales</taxon>
        <taxon>Polyangiaceae</taxon>
        <taxon>Chondromyces</taxon>
    </lineage>
</organism>
<evidence type="ECO:0000313" key="8">
    <source>
        <dbReference type="EMBL" id="EYF05266.1"/>
    </source>
</evidence>
<feature type="transmembrane region" description="Helical" evidence="6">
    <location>
        <begin position="136"/>
        <end position="158"/>
    </location>
</feature>
<feature type="transmembrane region" description="Helical" evidence="6">
    <location>
        <begin position="170"/>
        <end position="189"/>
    </location>
</feature>
<feature type="region of interest" description="Disordered" evidence="5">
    <location>
        <begin position="207"/>
        <end position="242"/>
    </location>
</feature>
<comment type="caution">
    <text evidence="8">The sequence shown here is derived from an EMBL/GenBank/DDBJ whole genome shotgun (WGS) entry which is preliminary data.</text>
</comment>
<evidence type="ECO:0000256" key="6">
    <source>
        <dbReference type="SAM" id="Phobius"/>
    </source>
</evidence>
<name>A0A017T9H0_9BACT</name>
<feature type="domain" description="Peptidase S54 rhomboid" evidence="7">
    <location>
        <begin position="39"/>
        <end position="184"/>
    </location>
</feature>
<dbReference type="eggNOG" id="COG0705">
    <property type="taxonomic scope" value="Bacteria"/>
</dbReference>
<dbReference type="InterPro" id="IPR022764">
    <property type="entry name" value="Peptidase_S54_rhomboid_dom"/>
</dbReference>
<evidence type="ECO:0000256" key="1">
    <source>
        <dbReference type="ARBA" id="ARBA00004141"/>
    </source>
</evidence>
<evidence type="ECO:0000313" key="9">
    <source>
        <dbReference type="Proteomes" id="UP000019678"/>
    </source>
</evidence>
<proteinExistence type="predicted"/>
<keyword evidence="4 6" id="KW-0472">Membrane</keyword>
<feature type="transmembrane region" description="Helical" evidence="6">
    <location>
        <begin position="85"/>
        <end position="104"/>
    </location>
</feature>
<dbReference type="EMBL" id="ASRX01000025">
    <property type="protein sequence ID" value="EYF05266.1"/>
    <property type="molecule type" value="Genomic_DNA"/>
</dbReference>
<protein>
    <submittedName>
        <fullName evidence="8">Rhomboid family protein</fullName>
    </submittedName>
</protein>
<feature type="compositionally biased region" description="Low complexity" evidence="5">
    <location>
        <begin position="210"/>
        <end position="224"/>
    </location>
</feature>
<sequence>MMVAVTALWVMFAIGLNFAGVSQAVWTPFEGNVDKILSGQIWRLVTAPMLHSVRDPWHFLSTVLGLYFLGTPLEERWGSRRMLAFLFASAAFASAAQVLVGTLIPHIAQPVFYGGLGMVEAVAVAWALAHRNASVRLFFVLPVSGTMLLVFVFVMSVLNVIALRAPQEGLITPFGGMLAGWLFGDFSPVRRYYLKLRFKQLQGQSEALRRLPTSSSRGRSGPPLRVLPGGQKSPPKDKRWLN</sequence>
<keyword evidence="9" id="KW-1185">Reference proteome</keyword>
<dbReference type="PANTHER" id="PTHR43731:SF26">
    <property type="entry name" value="RHOMBOID-LIKE PROTEIN 10, CHLOROPLASTIC"/>
    <property type="match status" value="1"/>
</dbReference>
<dbReference type="AlphaFoldDB" id="A0A017T9H0"/>
<comment type="subcellular location">
    <subcellularLocation>
        <location evidence="1">Membrane</location>
        <topology evidence="1">Multi-pass membrane protein</topology>
    </subcellularLocation>
</comment>
<evidence type="ECO:0000256" key="2">
    <source>
        <dbReference type="ARBA" id="ARBA00022692"/>
    </source>
</evidence>
<feature type="transmembrane region" description="Helical" evidence="6">
    <location>
        <begin position="56"/>
        <end position="73"/>
    </location>
</feature>
<evidence type="ECO:0000256" key="4">
    <source>
        <dbReference type="ARBA" id="ARBA00023136"/>
    </source>
</evidence>
<keyword evidence="2 6" id="KW-0812">Transmembrane</keyword>
<dbReference type="STRING" id="1192034.CAP_3406"/>
<evidence type="ECO:0000256" key="3">
    <source>
        <dbReference type="ARBA" id="ARBA00022989"/>
    </source>
</evidence>
<dbReference type="InterPro" id="IPR050925">
    <property type="entry name" value="Rhomboid_protease_S54"/>
</dbReference>
<evidence type="ECO:0000256" key="5">
    <source>
        <dbReference type="SAM" id="MobiDB-lite"/>
    </source>
</evidence>
<dbReference type="GO" id="GO:0016020">
    <property type="term" value="C:membrane"/>
    <property type="evidence" value="ECO:0007669"/>
    <property type="project" value="UniProtKB-SubCell"/>
</dbReference>
<accession>A0A017T9H0</accession>
<dbReference type="Gene3D" id="1.20.1540.10">
    <property type="entry name" value="Rhomboid-like"/>
    <property type="match status" value="1"/>
</dbReference>
<dbReference type="PANTHER" id="PTHR43731">
    <property type="entry name" value="RHOMBOID PROTEASE"/>
    <property type="match status" value="1"/>
</dbReference>
<feature type="transmembrane region" description="Helical" evidence="6">
    <location>
        <begin position="110"/>
        <end position="129"/>
    </location>
</feature>
<keyword evidence="3 6" id="KW-1133">Transmembrane helix</keyword>
<dbReference type="SUPFAM" id="SSF144091">
    <property type="entry name" value="Rhomboid-like"/>
    <property type="match status" value="1"/>
</dbReference>
<dbReference type="Pfam" id="PF01694">
    <property type="entry name" value="Rhomboid"/>
    <property type="match status" value="1"/>
</dbReference>
<evidence type="ECO:0000259" key="7">
    <source>
        <dbReference type="Pfam" id="PF01694"/>
    </source>
</evidence>
<reference evidence="8 9" key="1">
    <citation type="submission" date="2013-05" db="EMBL/GenBank/DDBJ databases">
        <title>Genome assembly of Chondromyces apiculatus DSM 436.</title>
        <authorList>
            <person name="Sharma G."/>
            <person name="Khatri I."/>
            <person name="Kaur C."/>
            <person name="Mayilraj S."/>
            <person name="Subramanian S."/>
        </authorList>
    </citation>
    <scope>NUCLEOTIDE SEQUENCE [LARGE SCALE GENOMIC DNA]</scope>
    <source>
        <strain evidence="8 9">DSM 436</strain>
    </source>
</reference>
<dbReference type="InterPro" id="IPR035952">
    <property type="entry name" value="Rhomboid-like_sf"/>
</dbReference>